<proteinExistence type="predicted"/>
<dbReference type="EMBL" id="JADYXP020000018">
    <property type="protein sequence ID" value="KAL0106037.1"/>
    <property type="molecule type" value="Genomic_DNA"/>
</dbReference>
<keyword evidence="1" id="KW-0812">Transmembrane</keyword>
<evidence type="ECO:0000313" key="2">
    <source>
        <dbReference type="EMBL" id="KAL0106037.1"/>
    </source>
</evidence>
<protein>
    <submittedName>
        <fullName evidence="2">Uncharacterized protein</fullName>
    </submittedName>
</protein>
<comment type="caution">
    <text evidence="2">The sequence shown here is derived from an EMBL/GenBank/DDBJ whole genome shotgun (WGS) entry which is preliminary data.</text>
</comment>
<feature type="transmembrane region" description="Helical" evidence="1">
    <location>
        <begin position="234"/>
        <end position="254"/>
    </location>
</feature>
<name>A0AAW2ESD8_9HYME</name>
<gene>
    <name evidence="2" type="ORF">PUN28_016038</name>
</gene>
<evidence type="ECO:0000313" key="3">
    <source>
        <dbReference type="Proteomes" id="UP001430953"/>
    </source>
</evidence>
<keyword evidence="3" id="KW-1185">Reference proteome</keyword>
<dbReference type="Proteomes" id="UP001430953">
    <property type="component" value="Unassembled WGS sequence"/>
</dbReference>
<keyword evidence="1" id="KW-0472">Membrane</keyword>
<dbReference type="AlphaFoldDB" id="A0AAW2ESD8"/>
<reference evidence="2 3" key="1">
    <citation type="submission" date="2023-03" db="EMBL/GenBank/DDBJ databases">
        <title>High recombination rates correlate with genetic variation in Cardiocondyla obscurior ants.</title>
        <authorList>
            <person name="Errbii M."/>
        </authorList>
    </citation>
    <scope>NUCLEOTIDE SEQUENCE [LARGE SCALE GENOMIC DNA]</scope>
    <source>
        <strain evidence="2">Alpha-2009</strain>
        <tissue evidence="2">Whole body</tissue>
    </source>
</reference>
<evidence type="ECO:0000256" key="1">
    <source>
        <dbReference type="SAM" id="Phobius"/>
    </source>
</evidence>
<accession>A0AAW2ESD8</accession>
<keyword evidence="1" id="KW-1133">Transmembrane helix</keyword>
<organism evidence="2 3">
    <name type="scientific">Cardiocondyla obscurior</name>
    <dbReference type="NCBI Taxonomy" id="286306"/>
    <lineage>
        <taxon>Eukaryota</taxon>
        <taxon>Metazoa</taxon>
        <taxon>Ecdysozoa</taxon>
        <taxon>Arthropoda</taxon>
        <taxon>Hexapoda</taxon>
        <taxon>Insecta</taxon>
        <taxon>Pterygota</taxon>
        <taxon>Neoptera</taxon>
        <taxon>Endopterygota</taxon>
        <taxon>Hymenoptera</taxon>
        <taxon>Apocrita</taxon>
        <taxon>Aculeata</taxon>
        <taxon>Formicoidea</taxon>
        <taxon>Formicidae</taxon>
        <taxon>Myrmicinae</taxon>
        <taxon>Cardiocondyla</taxon>
    </lineage>
</organism>
<sequence>MTRLPDIPRRLRTSRSYELLLFLLEFYSRAHAIKYTFVDKMSRTLTARYFGNVPAINNRIRNEESPSVVAVYSSLYAIWHLPLTSTLARLLPTAATLYVHPKTTASLGAVVASARTRRNPKPIVLERRWFVAAATLSVTQTETRNHLIIRPSFKYFQDNYRTSNSMSNPLGEFYFAGSRGLLILRNRSDFLRWLSRDTRRGRSEISISDARGGVQGLRRCKMNDHWRNHLRVTFPIYVTIASALAAFLFICFLAGARAIRARGSATLPSLLSIASLGLVPGSQRGLSLFSLSPSVIIRLKNLIAFRYNAVSHSYSNRGLISIKRHRVPDLCHGKLYSAGPVCVERYQVSAAKR</sequence>